<name>A0ABR4JST0_9EURO</name>
<evidence type="ECO:0000313" key="2">
    <source>
        <dbReference type="Proteomes" id="UP001610444"/>
    </source>
</evidence>
<accession>A0ABR4JST0</accession>
<gene>
    <name evidence="1" type="ORF">BJX68DRAFT_270421</name>
</gene>
<dbReference type="RefSeq" id="XP_070895463.1">
    <property type="nucleotide sequence ID" value="XM_071046651.1"/>
</dbReference>
<dbReference type="Proteomes" id="UP001610444">
    <property type="component" value="Unassembled WGS sequence"/>
</dbReference>
<sequence>MSGEINLQADVGQLTLQGLSAFSTLLATLTADNVNPMAMIQMENLGAAFPINGRYAAKVPDMLQRCSSSRLDRLGLVVGWLKGDAASLMAKSAGGQAIALLATALMGISGGRGDVFFGLSRKLLPASIALSSGSQLENVARLLSKKLASLGSGNLLAEQVSLIHDVYTQLQKPVPTDLLEVMSTESAVDLLYAISRALREDGVLVRISGTQAMGYIYSLVTMMFPHDCLVTVDNFVVFEGENRKVLVEFESASAERPTEIKIETILRISHAVPLPIVIEPRERKVLECAGHFTWEGFLADQLQLNLLDHGIKCTEELRVAIAGVLVLIPAELKGIAMFPERHPLPRSGLVSLLGDHPNHRISQVCQKILRIPPTERPRNIEEALERLVHVFQSDTKSRVSCSCGRNASKCNPLQEWPREPYGAEKEDCRLRHIWNIVGRGLDKALAALFVEPAINATIWGKRWEWYGTGLATEFLTRKCSRGFFDGSCQKIHHEVMALVGYVSETKDRVIDDLACSDSSTLYSGVLQTMSITPDREVLYYLVDGRLQLNGRYHPSLRTLPVPERPKATRSLYTHKGVVKPSSFGEHQDLLLTVHERSTFLELTCAVRFSGNTVRLQLARVLVASYGLEESEPCEHYPTEELSADRVKNIMTTSVAAPRAQEKKIAIVQTAGNATAQLLSCELGVPTIIQRRSCLNCTYDEADGKFKMIIAG</sequence>
<dbReference type="EMBL" id="JBFXLR010000048">
    <property type="protein sequence ID" value="KAL2843096.1"/>
    <property type="molecule type" value="Genomic_DNA"/>
</dbReference>
<dbReference type="GeneID" id="98161815"/>
<proteinExistence type="predicted"/>
<comment type="caution">
    <text evidence="1">The sequence shown here is derived from an EMBL/GenBank/DDBJ whole genome shotgun (WGS) entry which is preliminary data.</text>
</comment>
<evidence type="ECO:0000313" key="1">
    <source>
        <dbReference type="EMBL" id="KAL2843096.1"/>
    </source>
</evidence>
<keyword evidence="2" id="KW-1185">Reference proteome</keyword>
<protein>
    <submittedName>
        <fullName evidence="1">Uncharacterized protein</fullName>
    </submittedName>
</protein>
<reference evidence="1 2" key="1">
    <citation type="submission" date="2024-07" db="EMBL/GenBank/DDBJ databases">
        <title>Section-level genome sequencing and comparative genomics of Aspergillus sections Usti and Cavernicolus.</title>
        <authorList>
            <consortium name="Lawrence Berkeley National Laboratory"/>
            <person name="Nybo J.L."/>
            <person name="Vesth T.C."/>
            <person name="Theobald S."/>
            <person name="Frisvad J.C."/>
            <person name="Larsen T.O."/>
            <person name="Kjaerboelling I."/>
            <person name="Rothschild-Mancinelli K."/>
            <person name="Lyhne E.K."/>
            <person name="Kogle M.E."/>
            <person name="Barry K."/>
            <person name="Clum A."/>
            <person name="Na H."/>
            <person name="Ledsgaard L."/>
            <person name="Lin J."/>
            <person name="Lipzen A."/>
            <person name="Kuo A."/>
            <person name="Riley R."/>
            <person name="Mondo S."/>
            <person name="LaButti K."/>
            <person name="Haridas S."/>
            <person name="Pangalinan J."/>
            <person name="Salamov A.A."/>
            <person name="Simmons B.A."/>
            <person name="Magnuson J.K."/>
            <person name="Chen J."/>
            <person name="Drula E."/>
            <person name="Henrissat B."/>
            <person name="Wiebenga A."/>
            <person name="Lubbers R.J."/>
            <person name="Gomes A.C."/>
            <person name="Macurrencykelacurrency M.R."/>
            <person name="Stajich J."/>
            <person name="Grigoriev I.V."/>
            <person name="Mortensen U.H."/>
            <person name="De vries R.P."/>
            <person name="Baker S.E."/>
            <person name="Andersen M.R."/>
        </authorList>
    </citation>
    <scope>NUCLEOTIDE SEQUENCE [LARGE SCALE GENOMIC DNA]</scope>
    <source>
        <strain evidence="1 2">CBS 756.74</strain>
    </source>
</reference>
<organism evidence="1 2">
    <name type="scientific">Aspergillus pseudodeflectus</name>
    <dbReference type="NCBI Taxonomy" id="176178"/>
    <lineage>
        <taxon>Eukaryota</taxon>
        <taxon>Fungi</taxon>
        <taxon>Dikarya</taxon>
        <taxon>Ascomycota</taxon>
        <taxon>Pezizomycotina</taxon>
        <taxon>Eurotiomycetes</taxon>
        <taxon>Eurotiomycetidae</taxon>
        <taxon>Eurotiales</taxon>
        <taxon>Aspergillaceae</taxon>
        <taxon>Aspergillus</taxon>
        <taxon>Aspergillus subgen. Nidulantes</taxon>
    </lineage>
</organism>